<dbReference type="Gene3D" id="3.40.50.10190">
    <property type="entry name" value="BRCT domain"/>
    <property type="match status" value="1"/>
</dbReference>
<dbReference type="SMART" id="SM00479">
    <property type="entry name" value="EXOIII"/>
    <property type="match status" value="1"/>
</dbReference>
<dbReference type="SUPFAM" id="SSF53098">
    <property type="entry name" value="Ribonuclease H-like"/>
    <property type="match status" value="1"/>
</dbReference>
<organism evidence="4 5">
    <name type="scientific">Flavobacterium frigoris</name>
    <dbReference type="NCBI Taxonomy" id="229204"/>
    <lineage>
        <taxon>Bacteria</taxon>
        <taxon>Pseudomonadati</taxon>
        <taxon>Bacteroidota</taxon>
        <taxon>Flavobacteriia</taxon>
        <taxon>Flavobacteriales</taxon>
        <taxon>Flavobacteriaceae</taxon>
        <taxon>Flavobacterium</taxon>
    </lineage>
</organism>
<dbReference type="Proteomes" id="UP000183658">
    <property type="component" value="Unassembled WGS sequence"/>
</dbReference>
<dbReference type="GO" id="GO:0006259">
    <property type="term" value="P:DNA metabolic process"/>
    <property type="evidence" value="ECO:0007669"/>
    <property type="project" value="UniProtKB-ARBA"/>
</dbReference>
<dbReference type="GO" id="GO:0008408">
    <property type="term" value="F:3'-5' exonuclease activity"/>
    <property type="evidence" value="ECO:0007669"/>
    <property type="project" value="TreeGrafter"/>
</dbReference>
<dbReference type="InterPro" id="IPR036420">
    <property type="entry name" value="BRCT_dom_sf"/>
</dbReference>
<gene>
    <name evidence="4" type="ORF">SAMN05444355_12229</name>
</gene>
<dbReference type="SUPFAM" id="SSF52113">
    <property type="entry name" value="BRCT domain"/>
    <property type="match status" value="1"/>
</dbReference>
<proteinExistence type="predicted"/>
<dbReference type="InterPro" id="IPR001357">
    <property type="entry name" value="BRCT_dom"/>
</dbReference>
<accession>A0A1H9RMP8</accession>
<dbReference type="Gene3D" id="3.30.420.10">
    <property type="entry name" value="Ribonuclease H-like superfamily/Ribonuclease H"/>
    <property type="match status" value="1"/>
</dbReference>
<dbReference type="AlphaFoldDB" id="A0A1H9RMP8"/>
<evidence type="ECO:0000313" key="4">
    <source>
        <dbReference type="EMBL" id="SER73996.1"/>
    </source>
</evidence>
<dbReference type="GO" id="GO:0003676">
    <property type="term" value="F:nucleic acid binding"/>
    <property type="evidence" value="ECO:0007669"/>
    <property type="project" value="InterPro"/>
</dbReference>
<dbReference type="CDD" id="cd06130">
    <property type="entry name" value="DNA_pol_III_epsilon_like"/>
    <property type="match status" value="1"/>
</dbReference>
<comment type="function">
    <text evidence="1">DNA polymerase III is a complex, multichain enzyme responsible for most of the replicative synthesis in bacteria. The epsilon subunit contain the editing function and is a proofreading 3'-5' exonuclease.</text>
</comment>
<sequence>MKFITIDFETANSSRTSACSLGITFVENKKVVETKHFYIKPTPNYYNFINVGIHGITKNDTDDKKDFNELWKEIKPYFENNKVVAHNASFDLSVLRAILEHYQIEFPKLEYYCTMLFSKNTLKGLMNYQLSTISEYFNINLLHHNAESDANACAEIFLKLIERDNIDSFEKLCLQHNFMKGELLENFRYKPFKVKNSQYNFNRIDVDSIVCDNENIDEEHPFYQKRVVFTGELEAMTRLDAMQRVANVGGLIKPPSFSSKTNFLIVGNQDYARFGEGHKSTKMLKAEEFIEKGYDIEIINESQFITLVQNENSNFEITIDLISKNSKVLLERKVINEFASKDVYFSDNFEIQINQAFQLIGNLSGYGHNYDFTTETNYFIISNKEIEDLKNNIKSTKINEIEQHMYLRVNAKDNEKNNSNLIVISEQCLYDYYEITNRKR</sequence>
<dbReference type="PANTHER" id="PTHR30231:SF42">
    <property type="entry name" value="EXONUCLEASE"/>
    <property type="match status" value="1"/>
</dbReference>
<evidence type="ECO:0000313" key="5">
    <source>
        <dbReference type="Proteomes" id="UP000183658"/>
    </source>
</evidence>
<feature type="domain" description="BRCT" evidence="3">
    <location>
        <begin position="217"/>
        <end position="310"/>
    </location>
</feature>
<dbReference type="CDD" id="cd17748">
    <property type="entry name" value="BRCT_DNA_ligase_like"/>
    <property type="match status" value="1"/>
</dbReference>
<keyword evidence="5" id="KW-1185">Reference proteome</keyword>
<dbReference type="InterPro" id="IPR012337">
    <property type="entry name" value="RNaseH-like_sf"/>
</dbReference>
<dbReference type="InterPro" id="IPR013520">
    <property type="entry name" value="Ribonucl_H"/>
</dbReference>
<dbReference type="FunFam" id="3.30.420.10:FF:000045">
    <property type="entry name" value="3'-5' exonuclease DinG"/>
    <property type="match status" value="1"/>
</dbReference>
<dbReference type="PANTHER" id="PTHR30231">
    <property type="entry name" value="DNA POLYMERASE III SUBUNIT EPSILON"/>
    <property type="match status" value="1"/>
</dbReference>
<dbReference type="RefSeq" id="WP_074724685.1">
    <property type="nucleotide sequence ID" value="NZ_CBCRVS010000025.1"/>
</dbReference>
<evidence type="ECO:0000256" key="1">
    <source>
        <dbReference type="ARBA" id="ARBA00025483"/>
    </source>
</evidence>
<reference evidence="5" key="1">
    <citation type="submission" date="2016-10" db="EMBL/GenBank/DDBJ databases">
        <authorList>
            <person name="Varghese N."/>
            <person name="Submissions S."/>
        </authorList>
    </citation>
    <scope>NUCLEOTIDE SEQUENCE [LARGE SCALE GENOMIC DNA]</scope>
    <source>
        <strain evidence="5">DSM 15719</strain>
    </source>
</reference>
<dbReference type="GO" id="GO:0005829">
    <property type="term" value="C:cytosol"/>
    <property type="evidence" value="ECO:0007669"/>
    <property type="project" value="TreeGrafter"/>
</dbReference>
<protein>
    <submittedName>
        <fullName evidence="4">DNA polymerase-3 subunit epsilon</fullName>
    </submittedName>
</protein>
<dbReference type="OrthoDB" id="9803913at2"/>
<evidence type="ECO:0000259" key="3">
    <source>
        <dbReference type="PROSITE" id="PS50172"/>
    </source>
</evidence>
<dbReference type="PROSITE" id="PS50172">
    <property type="entry name" value="BRCT"/>
    <property type="match status" value="1"/>
</dbReference>
<evidence type="ECO:0000256" key="2">
    <source>
        <dbReference type="ARBA" id="ARBA00026073"/>
    </source>
</evidence>
<name>A0A1H9RMP8_FLAFI</name>
<dbReference type="InterPro" id="IPR036397">
    <property type="entry name" value="RNaseH_sf"/>
</dbReference>
<comment type="subunit">
    <text evidence="2">DNA polymerase III contains a core (composed of alpha, epsilon and theta chains) that associates with a tau subunit. This core dimerizes to form the POLIII' complex. PolIII' associates with the gamma complex (composed of gamma, delta, delta', psi and chi chains) and with the beta chain to form the complete DNA polymerase III complex.</text>
</comment>
<dbReference type="Pfam" id="PF00929">
    <property type="entry name" value="RNase_T"/>
    <property type="match status" value="1"/>
</dbReference>
<dbReference type="EMBL" id="FOFZ01000022">
    <property type="protein sequence ID" value="SER73996.1"/>
    <property type="molecule type" value="Genomic_DNA"/>
</dbReference>